<dbReference type="PANTHER" id="PTHR21340:SF0">
    <property type="entry name" value="BIS(5'-NUCLEOSYL)-TETRAPHOSPHATASE [ASYMMETRICAL]"/>
    <property type="match status" value="1"/>
</dbReference>
<dbReference type="Proteomes" id="UP001152795">
    <property type="component" value="Unassembled WGS sequence"/>
</dbReference>
<dbReference type="InterPro" id="IPR003565">
    <property type="entry name" value="Tetra_PHTase"/>
</dbReference>
<dbReference type="PROSITE" id="PS51462">
    <property type="entry name" value="NUDIX"/>
    <property type="match status" value="1"/>
</dbReference>
<evidence type="ECO:0000256" key="4">
    <source>
        <dbReference type="ARBA" id="ARBA00022801"/>
    </source>
</evidence>
<dbReference type="InterPro" id="IPR051325">
    <property type="entry name" value="Nudix_hydrolase_domain"/>
</dbReference>
<dbReference type="EMBL" id="CACRXK020000400">
    <property type="protein sequence ID" value="CAB3981536.1"/>
    <property type="molecule type" value="Genomic_DNA"/>
</dbReference>
<comment type="caution">
    <text evidence="7">The sequence shown here is derived from an EMBL/GenBank/DDBJ whole genome shotgun (WGS) entry which is preliminary data.</text>
</comment>
<dbReference type="Gene3D" id="3.90.79.10">
    <property type="entry name" value="Nucleoside Triphosphate Pyrophosphohydrolase"/>
    <property type="match status" value="1"/>
</dbReference>
<dbReference type="AlphaFoldDB" id="A0A7D9DBD8"/>
<protein>
    <recommendedName>
        <fullName evidence="2">Bis(5'-nucleosyl)-tetraphosphatase [asymmetrical]</fullName>
    </recommendedName>
    <alternativeName>
        <fullName evidence="5">Diadenosine 5',5'''-P1,P4-tetraphosphate asymmetrical hydrolase</fullName>
    </alternativeName>
</protein>
<evidence type="ECO:0000313" key="8">
    <source>
        <dbReference type="Proteomes" id="UP001152795"/>
    </source>
</evidence>
<accession>A0A7D9DBD8</accession>
<name>A0A7D9DBD8_PARCT</name>
<dbReference type="InterPro" id="IPR020476">
    <property type="entry name" value="Nudix_hydrolase"/>
</dbReference>
<dbReference type="PANTHER" id="PTHR21340">
    <property type="entry name" value="DIADENOSINE 5,5-P1,P4-TETRAPHOSPHATE PYROPHOSPHOHYDROLASE MUTT"/>
    <property type="match status" value="1"/>
</dbReference>
<keyword evidence="8" id="KW-1185">Reference proteome</keyword>
<dbReference type="InterPro" id="IPR000086">
    <property type="entry name" value="NUDIX_hydrolase_dom"/>
</dbReference>
<dbReference type="PRINTS" id="PR00502">
    <property type="entry name" value="NUDIXFAMILY"/>
</dbReference>
<dbReference type="CDD" id="cd03428">
    <property type="entry name" value="NUDIX_Ap4A_Nudt2"/>
    <property type="match status" value="1"/>
</dbReference>
<dbReference type="PROSITE" id="PS00893">
    <property type="entry name" value="NUDIX_BOX"/>
    <property type="match status" value="1"/>
</dbReference>
<comment type="similarity">
    <text evidence="1 6">Belongs to the Nudix hydrolase family.</text>
</comment>
<dbReference type="GO" id="GO:0006754">
    <property type="term" value="P:ATP biosynthetic process"/>
    <property type="evidence" value="ECO:0007669"/>
    <property type="project" value="TreeGrafter"/>
</dbReference>
<dbReference type="Pfam" id="PF00293">
    <property type="entry name" value="NUDIX"/>
    <property type="match status" value="1"/>
</dbReference>
<keyword evidence="3" id="KW-0547">Nucleotide-binding</keyword>
<dbReference type="InterPro" id="IPR020084">
    <property type="entry name" value="NUDIX_hydrolase_CS"/>
</dbReference>
<gene>
    <name evidence="7" type="ORF">PACLA_8A062625</name>
</gene>
<dbReference type="PRINTS" id="PR01405">
    <property type="entry name" value="TETRPHPHTASE"/>
</dbReference>
<evidence type="ECO:0000256" key="5">
    <source>
        <dbReference type="ARBA" id="ARBA00032644"/>
    </source>
</evidence>
<dbReference type="GO" id="GO:0000166">
    <property type="term" value="F:nucleotide binding"/>
    <property type="evidence" value="ECO:0007669"/>
    <property type="project" value="UniProtKB-KW"/>
</dbReference>
<organism evidence="7 8">
    <name type="scientific">Paramuricea clavata</name>
    <name type="common">Red gorgonian</name>
    <name type="synonym">Violescent sea-whip</name>
    <dbReference type="NCBI Taxonomy" id="317549"/>
    <lineage>
        <taxon>Eukaryota</taxon>
        <taxon>Metazoa</taxon>
        <taxon>Cnidaria</taxon>
        <taxon>Anthozoa</taxon>
        <taxon>Octocorallia</taxon>
        <taxon>Malacalcyonacea</taxon>
        <taxon>Plexauridae</taxon>
        <taxon>Paramuricea</taxon>
    </lineage>
</organism>
<dbReference type="SUPFAM" id="SSF55811">
    <property type="entry name" value="Nudix"/>
    <property type="match status" value="1"/>
</dbReference>
<dbReference type="GO" id="GO:0006167">
    <property type="term" value="P:AMP biosynthetic process"/>
    <property type="evidence" value="ECO:0007669"/>
    <property type="project" value="TreeGrafter"/>
</dbReference>
<dbReference type="OrthoDB" id="276276at2759"/>
<evidence type="ECO:0000256" key="6">
    <source>
        <dbReference type="RuleBase" id="RU003476"/>
    </source>
</evidence>
<reference evidence="7" key="1">
    <citation type="submission" date="2020-04" db="EMBL/GenBank/DDBJ databases">
        <authorList>
            <person name="Alioto T."/>
            <person name="Alioto T."/>
            <person name="Gomez Garrido J."/>
        </authorList>
    </citation>
    <scope>NUCLEOTIDE SEQUENCE</scope>
    <source>
        <strain evidence="7">A484AB</strain>
    </source>
</reference>
<evidence type="ECO:0000256" key="2">
    <source>
        <dbReference type="ARBA" id="ARBA00018911"/>
    </source>
</evidence>
<keyword evidence="4 6" id="KW-0378">Hydrolase</keyword>
<evidence type="ECO:0000313" key="7">
    <source>
        <dbReference type="EMBL" id="CAB3981536.1"/>
    </source>
</evidence>
<sequence length="143" mass="16361">MALCEERSCGLIIFRCVLNNPVEYLLLQAYGSHHWTPPKGHVELGESDKETAYRETREETGLEVHSLQLTKDFKVELEYPVNGAVKKVIYFLAELTDQEYEVKLSEEHTGFEWADLSKACELVKYQETQGALESAEKFIQGNC</sequence>
<evidence type="ECO:0000256" key="3">
    <source>
        <dbReference type="ARBA" id="ARBA00022741"/>
    </source>
</evidence>
<dbReference type="GO" id="GO:0004081">
    <property type="term" value="F:bis(5'-nucleosyl)-tetraphosphatase (asymmetrical) activity"/>
    <property type="evidence" value="ECO:0007669"/>
    <property type="project" value="TreeGrafter"/>
</dbReference>
<dbReference type="InterPro" id="IPR015797">
    <property type="entry name" value="NUDIX_hydrolase-like_dom_sf"/>
</dbReference>
<evidence type="ECO:0000256" key="1">
    <source>
        <dbReference type="ARBA" id="ARBA00005582"/>
    </source>
</evidence>
<proteinExistence type="inferred from homology"/>